<evidence type="ECO:0000256" key="1">
    <source>
        <dbReference type="SAM" id="MobiDB-lite"/>
    </source>
</evidence>
<dbReference type="EMBL" id="GL379788">
    <property type="protein sequence ID" value="EGT40605.1"/>
    <property type="molecule type" value="Genomic_DNA"/>
</dbReference>
<dbReference type="AlphaFoldDB" id="G0MAN7"/>
<dbReference type="Gene3D" id="1.20.1250.20">
    <property type="entry name" value="MFS general substrate transporter like domains"/>
    <property type="match status" value="2"/>
</dbReference>
<feature type="transmembrane region" description="Helical" evidence="2">
    <location>
        <begin position="684"/>
        <end position="705"/>
    </location>
</feature>
<dbReference type="OrthoDB" id="410267at2759"/>
<gene>
    <name evidence="3" type="ORF">CAEBREN_09880</name>
</gene>
<dbReference type="FunFam" id="1.20.1250.20:FF:000851">
    <property type="entry name" value="Gon-2 Extragenic Modifier"/>
    <property type="match status" value="1"/>
</dbReference>
<feature type="region of interest" description="Disordered" evidence="1">
    <location>
        <begin position="1"/>
        <end position="60"/>
    </location>
</feature>
<protein>
    <recommendedName>
        <fullName evidence="5">Major facilitator superfamily (MFS) profile domain-containing protein</fullName>
    </recommendedName>
</protein>
<keyword evidence="2" id="KW-0472">Membrane</keyword>
<dbReference type="GO" id="GO:0005886">
    <property type="term" value="C:plasma membrane"/>
    <property type="evidence" value="ECO:0007669"/>
    <property type="project" value="EnsemblMetazoa"/>
</dbReference>
<evidence type="ECO:0000313" key="4">
    <source>
        <dbReference type="Proteomes" id="UP000008068"/>
    </source>
</evidence>
<dbReference type="GO" id="GO:0008028">
    <property type="term" value="F:monocarboxylic acid transmembrane transporter activity"/>
    <property type="evidence" value="ECO:0007669"/>
    <property type="project" value="TreeGrafter"/>
</dbReference>
<keyword evidence="4" id="KW-1185">Reference proteome</keyword>
<dbReference type="eggNOG" id="KOG2504">
    <property type="taxonomic scope" value="Eukaryota"/>
</dbReference>
<feature type="transmembrane region" description="Helical" evidence="2">
    <location>
        <begin position="116"/>
        <end position="137"/>
    </location>
</feature>
<feature type="compositionally biased region" description="Acidic residues" evidence="1">
    <location>
        <begin position="417"/>
        <end position="427"/>
    </location>
</feature>
<sequence>MAARRRPSVRTRLNAEDVSSWVNHNTQQQQRQPCEPAEGEHHVRFNDPPTPSKSDSNSASLESLTESPVALDGGYGWVIVFASFVLHFVVDGESFCFGIIYLSIQAAYQANHVQSMFVAAMFLSLPLCASPFSGIASDLFGCRISIMLGGLICTISTIAAIHCDNFWWFTAFFGFGCGVGMSFIYNAAIVIVTYYFNKKRGLATSLAVSGTGNGTFAFPFYLNFAERLLKGYTTPLVACLWAYAFAYFIVFLIGVFIKDVSWTSDTLDYKEKIFEKIVKKREEDEYVPLIFEEGPRRRALSLPNLDRIKVDFGSIQSVCDAKADGKVEVPTRSKSVALFDNNKPRMPRIPEYSMINANLANLEHLDLELANSPCTTVRAQRRRVTSKVSMSVDQINELDEEDFHVSNLFHSSSSTESETESDSEMSNDGDSSSSELSEKKLLDPPTKIFDKTIPIITTRANSSAPTSARLRAPGTVNTAGGRILASNAIQSRFTSNLLTMGKIPSAPELVARKKRKSLLRKFTPTLLVNLLAQQKPAYKEVLTYKPFLFMMASVTCLYAVLDVPYVCFYDYGIEHLKLSEDMARAIYSGIGIANLLSTIIIGKLTDWCSHDKKPHLHKYPPMMYTFAMMMVGLSILFARFAGDGYQLLCCGVFFGVFVTSNYVLQSILITALFDQDLNLFQAAYSAVSLVEGLASFVGPILFAYIRETSGSYFTVFALSGVLAFFSAFFSFMAFRHLIMESPEKVAKEDTKTNGKVNDNNIDLESGEGFNHKYRQIVNGNGAENENLLHP</sequence>
<dbReference type="PANTHER" id="PTHR11360:SF297">
    <property type="entry name" value="MFS DOMAIN-CONTAINING PROTEIN"/>
    <property type="match status" value="1"/>
</dbReference>
<dbReference type="Pfam" id="PF07690">
    <property type="entry name" value="MFS_1"/>
    <property type="match status" value="2"/>
</dbReference>
<feature type="transmembrane region" description="Helical" evidence="2">
    <location>
        <begin position="585"/>
        <end position="602"/>
    </location>
</feature>
<dbReference type="InterPro" id="IPR011701">
    <property type="entry name" value="MFS"/>
</dbReference>
<name>G0MAN7_CAEBE</name>
<dbReference type="Proteomes" id="UP000008068">
    <property type="component" value="Unassembled WGS sequence"/>
</dbReference>
<dbReference type="HOGENOM" id="CLU_001265_59_2_1"/>
<feature type="transmembrane region" description="Helical" evidence="2">
    <location>
        <begin position="77"/>
        <end position="104"/>
    </location>
</feature>
<feature type="region of interest" description="Disordered" evidence="1">
    <location>
        <begin position="410"/>
        <end position="441"/>
    </location>
</feature>
<dbReference type="STRING" id="135651.G0MAN7"/>
<keyword evidence="2" id="KW-0812">Transmembrane</keyword>
<dbReference type="InParanoid" id="G0MAN7"/>
<dbReference type="PANTHER" id="PTHR11360">
    <property type="entry name" value="MONOCARBOXYLATE TRANSPORTER"/>
    <property type="match status" value="1"/>
</dbReference>
<feature type="transmembrane region" description="Helical" evidence="2">
    <location>
        <begin position="167"/>
        <end position="195"/>
    </location>
</feature>
<dbReference type="OMA" id="DCRRMTI"/>
<proteinExistence type="predicted"/>
<dbReference type="InterPro" id="IPR036259">
    <property type="entry name" value="MFS_trans_sf"/>
</dbReference>
<feature type="transmembrane region" description="Helical" evidence="2">
    <location>
        <begin position="622"/>
        <end position="639"/>
    </location>
</feature>
<dbReference type="SUPFAM" id="SSF103473">
    <property type="entry name" value="MFS general substrate transporter"/>
    <property type="match status" value="1"/>
</dbReference>
<keyword evidence="2" id="KW-1133">Transmembrane helix</keyword>
<feature type="compositionally biased region" description="Polar residues" evidence="1">
    <location>
        <begin position="20"/>
        <end position="32"/>
    </location>
</feature>
<feature type="transmembrane region" description="Helical" evidence="2">
    <location>
        <begin position="547"/>
        <end position="565"/>
    </location>
</feature>
<feature type="transmembrane region" description="Helical" evidence="2">
    <location>
        <begin position="234"/>
        <end position="257"/>
    </location>
</feature>
<dbReference type="InterPro" id="IPR050327">
    <property type="entry name" value="Proton-linked_MCT"/>
</dbReference>
<evidence type="ECO:0000313" key="3">
    <source>
        <dbReference type="EMBL" id="EGT40605.1"/>
    </source>
</evidence>
<organism evidence="4">
    <name type="scientific">Caenorhabditis brenneri</name>
    <name type="common">Nematode worm</name>
    <dbReference type="NCBI Taxonomy" id="135651"/>
    <lineage>
        <taxon>Eukaryota</taxon>
        <taxon>Metazoa</taxon>
        <taxon>Ecdysozoa</taxon>
        <taxon>Nematoda</taxon>
        <taxon>Chromadorea</taxon>
        <taxon>Rhabditida</taxon>
        <taxon>Rhabditina</taxon>
        <taxon>Rhabditomorpha</taxon>
        <taxon>Rhabditoidea</taxon>
        <taxon>Rhabditidae</taxon>
        <taxon>Peloderinae</taxon>
        <taxon>Caenorhabditis</taxon>
    </lineage>
</organism>
<feature type="transmembrane region" description="Helical" evidence="2">
    <location>
        <begin position="711"/>
        <end position="734"/>
    </location>
</feature>
<evidence type="ECO:0008006" key="5">
    <source>
        <dbReference type="Google" id="ProtNLM"/>
    </source>
</evidence>
<feature type="transmembrane region" description="Helical" evidence="2">
    <location>
        <begin position="144"/>
        <end position="161"/>
    </location>
</feature>
<feature type="transmembrane region" description="Helical" evidence="2">
    <location>
        <begin position="645"/>
        <end position="664"/>
    </location>
</feature>
<dbReference type="FunCoup" id="G0MAN7">
    <property type="interactions" value="107"/>
</dbReference>
<reference evidence="4" key="1">
    <citation type="submission" date="2011-07" db="EMBL/GenBank/DDBJ databases">
        <authorList>
            <consortium name="Caenorhabditis brenneri Sequencing and Analysis Consortium"/>
            <person name="Wilson R.K."/>
        </authorList>
    </citation>
    <scope>NUCLEOTIDE SEQUENCE [LARGE SCALE GENOMIC DNA]</scope>
    <source>
        <strain evidence="4">PB2801</strain>
    </source>
</reference>
<evidence type="ECO:0000256" key="2">
    <source>
        <dbReference type="SAM" id="Phobius"/>
    </source>
</evidence>
<accession>G0MAN7</accession>